<dbReference type="InterPro" id="IPR012338">
    <property type="entry name" value="Beta-lactam/transpept-like"/>
</dbReference>
<dbReference type="PANTHER" id="PTHR43283">
    <property type="entry name" value="BETA-LACTAMASE-RELATED"/>
    <property type="match status" value="1"/>
</dbReference>
<dbReference type="Pfam" id="PF00144">
    <property type="entry name" value="Beta-lactamase"/>
    <property type="match status" value="1"/>
</dbReference>
<proteinExistence type="predicted"/>
<evidence type="ECO:0000259" key="1">
    <source>
        <dbReference type="Pfam" id="PF00144"/>
    </source>
</evidence>
<dbReference type="EC" id="3.1.1.103" evidence="2"/>
<sequence length="371" mass="39149">MTDAFPLPSASPAELGLDPAKLDLLCARIEADIAAGHHPGAQVALARHGKLGFFRSFGAARHGVPANDATLWLLYSNTKVITAAGLWALAEEGRLRLSDTIAQYLPGFEAGGKGGITFVQLLTHQAGFPSAEVPAAAWEDAALLREVVCGFQLEWEPGSSVRYHPASAHWVAAAVIRAVTGEDHRAYLRRRIIAPLGLEGELFVGVPPEVQPRTVDMHDVDGSVRMPEGTAAHRAAGIPGGGGYGTARAMAAFYQALLNGGAVAGRRILSPRMLGYAIRNYTGDRPDEYNGMPMHRGLGPHLRGETAGIRGLGDIAHPGTFGHGGVGSSYCWADPASGVSFAFLSNTRQAEEFHGARMNTLSDLAHAAIIS</sequence>
<dbReference type="RefSeq" id="WP_318649497.1">
    <property type="nucleotide sequence ID" value="NZ_CP137852.1"/>
</dbReference>
<feature type="domain" description="Beta-lactamase-related" evidence="1">
    <location>
        <begin position="29"/>
        <end position="356"/>
    </location>
</feature>
<dbReference type="Proteomes" id="UP001305521">
    <property type="component" value="Chromosome"/>
</dbReference>
<dbReference type="EMBL" id="CP137852">
    <property type="protein sequence ID" value="WPB85525.1"/>
    <property type="molecule type" value="Genomic_DNA"/>
</dbReference>
<dbReference type="Gene3D" id="3.40.710.10">
    <property type="entry name" value="DD-peptidase/beta-lactamase superfamily"/>
    <property type="match status" value="1"/>
</dbReference>
<gene>
    <name evidence="2" type="ORF">R9Z33_01310</name>
</gene>
<organism evidence="2 3">
    <name type="scientific">Sediminicoccus rosea</name>
    <dbReference type="NCBI Taxonomy" id="1225128"/>
    <lineage>
        <taxon>Bacteria</taxon>
        <taxon>Pseudomonadati</taxon>
        <taxon>Pseudomonadota</taxon>
        <taxon>Alphaproteobacteria</taxon>
        <taxon>Acetobacterales</taxon>
        <taxon>Roseomonadaceae</taxon>
        <taxon>Sediminicoccus</taxon>
    </lineage>
</organism>
<reference evidence="2 3" key="1">
    <citation type="submission" date="2023-11" db="EMBL/GenBank/DDBJ databases">
        <title>Arctic aerobic anoxygenic photoheterotroph Sediminicoccus rosea KRV36 adapts its photosynthesis to long days of polar summer.</title>
        <authorList>
            <person name="Tomasch J."/>
            <person name="Kopejtka K."/>
            <person name="Bily T."/>
            <person name="Gardiner A.T."/>
            <person name="Gardian Z."/>
            <person name="Shivaramu S."/>
            <person name="Koblizek M."/>
            <person name="Engelhardt F."/>
            <person name="Kaftan D."/>
        </authorList>
    </citation>
    <scope>NUCLEOTIDE SEQUENCE [LARGE SCALE GENOMIC DNA]</scope>
    <source>
        <strain evidence="2 3">R-30</strain>
    </source>
</reference>
<evidence type="ECO:0000313" key="3">
    <source>
        <dbReference type="Proteomes" id="UP001305521"/>
    </source>
</evidence>
<dbReference type="InterPro" id="IPR050789">
    <property type="entry name" value="Diverse_Enzym_Activities"/>
</dbReference>
<accession>A0ABZ0PK72</accession>
<dbReference type="GO" id="GO:0016787">
    <property type="term" value="F:hydrolase activity"/>
    <property type="evidence" value="ECO:0007669"/>
    <property type="project" value="UniProtKB-KW"/>
</dbReference>
<evidence type="ECO:0000313" key="2">
    <source>
        <dbReference type="EMBL" id="WPB85525.1"/>
    </source>
</evidence>
<dbReference type="PANTHER" id="PTHR43283:SF3">
    <property type="entry name" value="BETA-LACTAMASE FAMILY PROTEIN (AFU_ORTHOLOGUE AFUA_5G07500)"/>
    <property type="match status" value="1"/>
</dbReference>
<name>A0ABZ0PK72_9PROT</name>
<keyword evidence="2" id="KW-0378">Hydrolase</keyword>
<dbReference type="SUPFAM" id="SSF56601">
    <property type="entry name" value="beta-lactamase/transpeptidase-like"/>
    <property type="match status" value="1"/>
</dbReference>
<keyword evidence="3" id="KW-1185">Reference proteome</keyword>
<protein>
    <submittedName>
        <fullName evidence="2">Serine hydrolase domain-containing protein</fullName>
        <ecNumber evidence="2">3.1.1.103</ecNumber>
    </submittedName>
</protein>
<dbReference type="InterPro" id="IPR001466">
    <property type="entry name" value="Beta-lactam-related"/>
</dbReference>